<name>A0A2N3IDA5_9BACT</name>
<dbReference type="EMBL" id="NKXO01000025">
    <property type="protein sequence ID" value="PKQ68332.1"/>
    <property type="molecule type" value="Genomic_DNA"/>
</dbReference>
<dbReference type="PROSITE" id="PS51257">
    <property type="entry name" value="PROKAR_LIPOPROTEIN"/>
    <property type="match status" value="1"/>
</dbReference>
<gene>
    <name evidence="2" type="ORF">Rain11_1696</name>
</gene>
<accession>A0A2N3IDA5</accession>
<feature type="chain" id="PRO_5014710298" description="Lipoprotein" evidence="1">
    <location>
        <begin position="22"/>
        <end position="129"/>
    </location>
</feature>
<dbReference type="RefSeq" id="WP_101358966.1">
    <property type="nucleotide sequence ID" value="NZ_NKXO01000025.1"/>
</dbReference>
<evidence type="ECO:0008006" key="4">
    <source>
        <dbReference type="Google" id="ProtNLM"/>
    </source>
</evidence>
<dbReference type="OrthoDB" id="9905716at2"/>
<proteinExistence type="predicted"/>
<feature type="signal peptide" evidence="1">
    <location>
        <begin position="1"/>
        <end position="21"/>
    </location>
</feature>
<protein>
    <recommendedName>
        <fullName evidence="4">Lipoprotein</fullName>
    </recommendedName>
</protein>
<keyword evidence="1" id="KW-0732">Signal</keyword>
<evidence type="ECO:0000256" key="1">
    <source>
        <dbReference type="SAM" id="SignalP"/>
    </source>
</evidence>
<evidence type="ECO:0000313" key="3">
    <source>
        <dbReference type="Proteomes" id="UP000233387"/>
    </source>
</evidence>
<reference evidence="2 3" key="1">
    <citation type="submission" date="2017-06" db="EMBL/GenBank/DDBJ databases">
        <title>Raineya orbicola gen. nov., sp. nov. a slightly thermophilic bacterium of the phylum Bacteroidetes and the description of Raineyaceae fam. nov.</title>
        <authorList>
            <person name="Albuquerque L."/>
            <person name="Polonia A.R.M."/>
            <person name="Barroso C."/>
            <person name="Froufe H.J.C."/>
            <person name="Lage O."/>
            <person name="Lobo-Da-Cunha A."/>
            <person name="Egas C."/>
            <person name="Da Costa M.S."/>
        </authorList>
    </citation>
    <scope>NUCLEOTIDE SEQUENCE [LARGE SCALE GENOMIC DNA]</scope>
    <source>
        <strain evidence="2 3">SPSPC-11</strain>
    </source>
</reference>
<comment type="caution">
    <text evidence="2">The sequence shown here is derived from an EMBL/GenBank/DDBJ whole genome shotgun (WGS) entry which is preliminary data.</text>
</comment>
<dbReference type="Proteomes" id="UP000233387">
    <property type="component" value="Unassembled WGS sequence"/>
</dbReference>
<organism evidence="2 3">
    <name type="scientific">Raineya orbicola</name>
    <dbReference type="NCBI Taxonomy" id="2016530"/>
    <lineage>
        <taxon>Bacteria</taxon>
        <taxon>Pseudomonadati</taxon>
        <taxon>Bacteroidota</taxon>
        <taxon>Cytophagia</taxon>
        <taxon>Cytophagales</taxon>
        <taxon>Raineyaceae</taxon>
        <taxon>Raineya</taxon>
    </lineage>
</organism>
<evidence type="ECO:0000313" key="2">
    <source>
        <dbReference type="EMBL" id="PKQ68332.1"/>
    </source>
</evidence>
<dbReference type="AlphaFoldDB" id="A0A2N3IDA5"/>
<sequence length="129" mass="14468">MQTLKILGFLATIGLIAASTACNKKSPNPQEECIEGVVIAEARKMNENPDLSMICFTVVQIKNRNIGVNWKGFNNCVVIENLDKSKQVVGTKIFFKNYSVIDEWGYHTDCFPPPNVLISIQNQCNLFNQ</sequence>
<keyword evidence="3" id="KW-1185">Reference proteome</keyword>